<keyword evidence="2" id="KW-1185">Reference proteome</keyword>
<dbReference type="RefSeq" id="WP_077027706.1">
    <property type="nucleotide sequence ID" value="NZ_CP017641.1"/>
</dbReference>
<dbReference type="STRING" id="1891926.Fuma_06400"/>
<dbReference type="InterPro" id="IPR006311">
    <property type="entry name" value="TAT_signal"/>
</dbReference>
<evidence type="ECO:0000313" key="2">
    <source>
        <dbReference type="Proteomes" id="UP000187735"/>
    </source>
</evidence>
<dbReference type="OrthoDB" id="127333at2"/>
<accession>A0A1P8WRP5</accession>
<dbReference type="InterPro" id="IPR017850">
    <property type="entry name" value="Alkaline_phosphatase_core_sf"/>
</dbReference>
<dbReference type="SUPFAM" id="SSF53649">
    <property type="entry name" value="Alkaline phosphatase-like"/>
    <property type="match status" value="1"/>
</dbReference>
<dbReference type="PANTHER" id="PTHR43737">
    <property type="entry name" value="BLL7424 PROTEIN"/>
    <property type="match status" value="1"/>
</dbReference>
<reference evidence="1 2" key="1">
    <citation type="journal article" date="2016" name="Front. Microbiol.">
        <title>Fuerstia marisgermanicae gen. nov., sp. nov., an Unusual Member of the Phylum Planctomycetes from the German Wadden Sea.</title>
        <authorList>
            <person name="Kohn T."/>
            <person name="Heuer A."/>
            <person name="Jogler M."/>
            <person name="Vollmers J."/>
            <person name="Boedeker C."/>
            <person name="Bunk B."/>
            <person name="Rast P."/>
            <person name="Borchert D."/>
            <person name="Glockner I."/>
            <person name="Freese H.M."/>
            <person name="Klenk H.P."/>
            <person name="Overmann J."/>
            <person name="Kaster A.K."/>
            <person name="Rohde M."/>
            <person name="Wiegand S."/>
            <person name="Jogler C."/>
        </authorList>
    </citation>
    <scope>NUCLEOTIDE SEQUENCE [LARGE SCALE GENOMIC DNA]</scope>
    <source>
        <strain evidence="1 2">NH11</strain>
    </source>
</reference>
<dbReference type="Proteomes" id="UP000187735">
    <property type="component" value="Chromosome"/>
</dbReference>
<dbReference type="Pfam" id="PF07394">
    <property type="entry name" value="DUF1501"/>
    <property type="match status" value="1"/>
</dbReference>
<dbReference type="KEGG" id="fmr:Fuma_06400"/>
<dbReference type="EMBL" id="CP017641">
    <property type="protein sequence ID" value="APZ96727.1"/>
    <property type="molecule type" value="Genomic_DNA"/>
</dbReference>
<proteinExistence type="predicted"/>
<organism evidence="1 2">
    <name type="scientific">Fuerstiella marisgermanici</name>
    <dbReference type="NCBI Taxonomy" id="1891926"/>
    <lineage>
        <taxon>Bacteria</taxon>
        <taxon>Pseudomonadati</taxon>
        <taxon>Planctomycetota</taxon>
        <taxon>Planctomycetia</taxon>
        <taxon>Planctomycetales</taxon>
        <taxon>Planctomycetaceae</taxon>
        <taxon>Fuerstiella</taxon>
    </lineage>
</organism>
<evidence type="ECO:0000313" key="1">
    <source>
        <dbReference type="EMBL" id="APZ96727.1"/>
    </source>
</evidence>
<name>A0A1P8WRP5_9PLAN</name>
<sequence length="479" mass="52796">MSHNSQLFPCGRVANILSRREWLCRAGAGAGMIGLASLLAEENLLAAPEPASPSAPVTSFVPRQGHFPAKAKSIIWLFMEGAPSAVDMFDHKPELDKQDGATTDIQAFFGNPGPLMKSPFSFRQYGECGQKVCDQYTNVAKHVDKMAFIKSCYSESNDHVPAIYQINSGLPRPGFPTAGAWATYGLGSENQDLPGYVVMGNTQGAKGGPHNWGAGFLPSTFQGTLFRSQGTPVLNLNRQPQITKQDQRAQLDLMAKLNDEHMQRHTRDAEFANRMQSFELAFRMQKEATEVVDLSRETQDMHKLYGIDKPRSKSFGSKCLMARRLVESGVRFVQVYSDGEWDAHDNLEENHKHHCAATDVPVAGLLSDLEERGLLDSTLVIWGGEFGRMPISQNGKGRDHNPKGFMQWMAGAGIKGGVSYGETDEIGYEAVENPVSVNDLHATMLHLLGLDHERLTYSHNGRSYRLTDVAGKVIEEILA</sequence>
<dbReference type="Gene3D" id="3.40.720.10">
    <property type="entry name" value="Alkaline Phosphatase, subunit A"/>
    <property type="match status" value="1"/>
</dbReference>
<dbReference type="PROSITE" id="PS51318">
    <property type="entry name" value="TAT"/>
    <property type="match status" value="1"/>
</dbReference>
<gene>
    <name evidence="1" type="ORF">Fuma_06400</name>
</gene>
<dbReference type="PANTHER" id="PTHR43737:SF1">
    <property type="entry name" value="DUF1501 DOMAIN-CONTAINING PROTEIN"/>
    <property type="match status" value="1"/>
</dbReference>
<protein>
    <recommendedName>
        <fullName evidence="3">Sulfatase</fullName>
    </recommendedName>
</protein>
<dbReference type="AlphaFoldDB" id="A0A1P8WRP5"/>
<dbReference type="InterPro" id="IPR010869">
    <property type="entry name" value="DUF1501"/>
</dbReference>
<evidence type="ECO:0008006" key="3">
    <source>
        <dbReference type="Google" id="ProtNLM"/>
    </source>
</evidence>